<name>A0A9P6QAJ4_9FUNG</name>
<sequence length="113" mass="12048">MQTDSVCYDANGMGAPPPPHYIHMEAKGAPATSLWVECPVAGNFCGYDFEDPVTTKVPFAVKLWGLPSEMQSNAVYSCKTTGAPPVLVKVCGTNNPCKWNNIVNDAHADCVSA</sequence>
<proteinExistence type="predicted"/>
<reference evidence="1" key="1">
    <citation type="journal article" date="2020" name="Fungal Divers.">
        <title>Resolving the Mortierellaceae phylogeny through synthesis of multi-gene phylogenetics and phylogenomics.</title>
        <authorList>
            <person name="Vandepol N."/>
            <person name="Liber J."/>
            <person name="Desiro A."/>
            <person name="Na H."/>
            <person name="Kennedy M."/>
            <person name="Barry K."/>
            <person name="Grigoriev I.V."/>
            <person name="Miller A.N."/>
            <person name="O'Donnell K."/>
            <person name="Stajich J.E."/>
            <person name="Bonito G."/>
        </authorList>
    </citation>
    <scope>NUCLEOTIDE SEQUENCE</scope>
    <source>
        <strain evidence="1">BC1065</strain>
    </source>
</reference>
<gene>
    <name evidence="1" type="ORF">DFQ27_001399</name>
</gene>
<organism evidence="1 2">
    <name type="scientific">Actinomortierella ambigua</name>
    <dbReference type="NCBI Taxonomy" id="1343610"/>
    <lineage>
        <taxon>Eukaryota</taxon>
        <taxon>Fungi</taxon>
        <taxon>Fungi incertae sedis</taxon>
        <taxon>Mucoromycota</taxon>
        <taxon>Mortierellomycotina</taxon>
        <taxon>Mortierellomycetes</taxon>
        <taxon>Mortierellales</taxon>
        <taxon>Mortierellaceae</taxon>
        <taxon>Actinomortierella</taxon>
    </lineage>
</organism>
<dbReference type="Proteomes" id="UP000807716">
    <property type="component" value="Unassembled WGS sequence"/>
</dbReference>
<evidence type="ECO:0000313" key="1">
    <source>
        <dbReference type="EMBL" id="KAG0264105.1"/>
    </source>
</evidence>
<evidence type="ECO:0000313" key="2">
    <source>
        <dbReference type="Proteomes" id="UP000807716"/>
    </source>
</evidence>
<protein>
    <submittedName>
        <fullName evidence="1">Uncharacterized protein</fullName>
    </submittedName>
</protein>
<accession>A0A9P6QAJ4</accession>
<comment type="caution">
    <text evidence="1">The sequence shown here is derived from an EMBL/GenBank/DDBJ whole genome shotgun (WGS) entry which is preliminary data.</text>
</comment>
<dbReference type="AlphaFoldDB" id="A0A9P6QAJ4"/>
<keyword evidence="2" id="KW-1185">Reference proteome</keyword>
<dbReference type="EMBL" id="JAAAJB010000147">
    <property type="protein sequence ID" value="KAG0264105.1"/>
    <property type="molecule type" value="Genomic_DNA"/>
</dbReference>